<comment type="similarity">
    <text evidence="3 10">Belongs to the GSP F family.</text>
</comment>
<comment type="function">
    <text evidence="1">Component of the type II secretion system inner membrane complex required for the energy-dependent secretion of extracellular factors such as proteases and toxins from the periplasm.</text>
</comment>
<dbReference type="PANTHER" id="PTHR30012">
    <property type="entry name" value="GENERAL SECRETION PATHWAY PROTEIN"/>
    <property type="match status" value="1"/>
</dbReference>
<evidence type="ECO:0000259" key="12">
    <source>
        <dbReference type="Pfam" id="PF00482"/>
    </source>
</evidence>
<evidence type="ECO:0000256" key="11">
    <source>
        <dbReference type="SAM" id="Phobius"/>
    </source>
</evidence>
<keyword evidence="6 10" id="KW-0812">Transmembrane</keyword>
<keyword evidence="4 10" id="KW-0813">Transport</keyword>
<feature type="domain" description="Type II secretion system protein GspF" evidence="12">
    <location>
        <begin position="69"/>
        <end position="191"/>
    </location>
</feature>
<evidence type="ECO:0000313" key="13">
    <source>
        <dbReference type="EMBL" id="AJJ36153.1"/>
    </source>
</evidence>
<gene>
    <name evidence="13" type="ORF">CH54_3458</name>
</gene>
<dbReference type="PANTHER" id="PTHR30012:SF0">
    <property type="entry name" value="TYPE II SECRETION SYSTEM PROTEIN F-RELATED"/>
    <property type="match status" value="1"/>
</dbReference>
<dbReference type="EMBL" id="CP009997">
    <property type="protein sequence ID" value="AJJ36153.1"/>
    <property type="molecule type" value="Genomic_DNA"/>
</dbReference>
<dbReference type="PROSITE" id="PS00874">
    <property type="entry name" value="T2SP_F"/>
    <property type="match status" value="1"/>
</dbReference>
<evidence type="ECO:0000256" key="9">
    <source>
        <dbReference type="ARBA" id="ARBA00030750"/>
    </source>
</evidence>
<keyword evidence="7 11" id="KW-1133">Transmembrane helix</keyword>
<name>A0ABN4FMA4_9GAMM</name>
<keyword evidence="5" id="KW-1003">Cell membrane</keyword>
<evidence type="ECO:0000256" key="6">
    <source>
        <dbReference type="ARBA" id="ARBA00022692"/>
    </source>
</evidence>
<keyword evidence="8 11" id="KW-0472">Membrane</keyword>
<proteinExistence type="inferred from homology"/>
<dbReference type="Proteomes" id="UP000031883">
    <property type="component" value="Chromosome"/>
</dbReference>
<reference evidence="13 14" key="1">
    <citation type="journal article" date="2015" name="Genome Announc.">
        <title>Thirty-Two Complete Genome Assemblies of Nine Yersinia Species, Including Y. pestis, Y. pseudotuberculosis, and Y. enterocolitica.</title>
        <authorList>
            <person name="Johnson S.L."/>
            <person name="Daligault H.E."/>
            <person name="Davenport K.W."/>
            <person name="Jaissle J."/>
            <person name="Frey K.G."/>
            <person name="Ladner J.T."/>
            <person name="Broomall S.M."/>
            <person name="Bishop-Lilly K.A."/>
            <person name="Bruce D.C."/>
            <person name="Coyne S.R."/>
            <person name="Gibbons H.S."/>
            <person name="Lo C.C."/>
            <person name="Munk A.C."/>
            <person name="Rosenzweig C.N."/>
            <person name="Koroleva G.I."/>
            <person name="Palacios G.F."/>
            <person name="Redden C.L."/>
            <person name="Xu Y."/>
            <person name="Minogue T.D."/>
            <person name="Chain P.S."/>
        </authorList>
    </citation>
    <scope>NUCLEOTIDE SEQUENCE [LARGE SCALE GENOMIC DNA]</scope>
    <source>
        <strain evidence="13 14">Y231</strain>
    </source>
</reference>
<dbReference type="InterPro" id="IPR003004">
    <property type="entry name" value="GspF/PilC"/>
</dbReference>
<dbReference type="Gene3D" id="1.20.81.30">
    <property type="entry name" value="Type II secretion system (T2SS), domain F"/>
    <property type="match status" value="2"/>
</dbReference>
<evidence type="ECO:0000256" key="4">
    <source>
        <dbReference type="ARBA" id="ARBA00022448"/>
    </source>
</evidence>
<evidence type="ECO:0000256" key="7">
    <source>
        <dbReference type="ARBA" id="ARBA00022989"/>
    </source>
</evidence>
<evidence type="ECO:0000256" key="5">
    <source>
        <dbReference type="ARBA" id="ARBA00022475"/>
    </source>
</evidence>
<dbReference type="RefSeq" id="WP_038631141.1">
    <property type="nucleotide sequence ID" value="NZ_CP008955.1"/>
</dbReference>
<dbReference type="InterPro" id="IPR042094">
    <property type="entry name" value="T2SS_GspF_sf"/>
</dbReference>
<dbReference type="PRINTS" id="PR00812">
    <property type="entry name" value="BCTERIALGSPF"/>
</dbReference>
<keyword evidence="14" id="KW-1185">Reference proteome</keyword>
<evidence type="ECO:0000256" key="3">
    <source>
        <dbReference type="ARBA" id="ARBA00005745"/>
    </source>
</evidence>
<feature type="transmembrane region" description="Helical" evidence="11">
    <location>
        <begin position="222"/>
        <end position="240"/>
    </location>
</feature>
<sequence>MPKFNYLAINNKGVKIKGNIEAENILAARHVIYQKKMVLLKIKIKHESLFLRWAKCFKKINNMDLILITRQMSILVNASIPLDEALEIIEKQSTKNNVNSVINEIRKKILEGHSFSDSLSQFPVIFNSLYRSMIAAGELSGHLGLVLSKLADHIEQAYKVKNKIAQALVYPAILILISIGVIITLLSVVVPNIIEQFVSYDKVLPLSTRVLIMTTHWLEDNILLITMLFIIVFWGWCGLSKIKMINMFFASFYLKTPFLGKAIFILNISRYLRLMTILSSNGVNLIKSMEISSSVVTNLYIKQGLENAAKLVSEGGSLSSSLANSNGFSPMILHMIISGERSGTLDVILEKITDIQEQELIDNINIFVILLEPVIMILMAGFIFFIVLAIFQPILEMNSLIL</sequence>
<organism evidence="13 14">
    <name type="scientific">Yersinia rochesterensis</name>
    <dbReference type="NCBI Taxonomy" id="1604335"/>
    <lineage>
        <taxon>Bacteria</taxon>
        <taxon>Pseudomonadati</taxon>
        <taxon>Pseudomonadota</taxon>
        <taxon>Gammaproteobacteria</taxon>
        <taxon>Enterobacterales</taxon>
        <taxon>Yersiniaceae</taxon>
        <taxon>Yersinia</taxon>
    </lineage>
</organism>
<dbReference type="InterPro" id="IPR018076">
    <property type="entry name" value="T2SS_GspF_dom"/>
</dbReference>
<feature type="transmembrane region" description="Helical" evidence="11">
    <location>
        <begin position="366"/>
        <end position="391"/>
    </location>
</feature>
<evidence type="ECO:0000256" key="2">
    <source>
        <dbReference type="ARBA" id="ARBA00004651"/>
    </source>
</evidence>
<dbReference type="InterPro" id="IPR001992">
    <property type="entry name" value="T2SS_GspF/T4SS_PilC_CS"/>
</dbReference>
<accession>A0ABN4FMA4</accession>
<feature type="domain" description="Type II secretion system protein GspF" evidence="12">
    <location>
        <begin position="271"/>
        <end position="392"/>
    </location>
</feature>
<evidence type="ECO:0000256" key="8">
    <source>
        <dbReference type="ARBA" id="ARBA00023136"/>
    </source>
</evidence>
<evidence type="ECO:0000313" key="14">
    <source>
        <dbReference type="Proteomes" id="UP000031883"/>
    </source>
</evidence>
<dbReference type="Pfam" id="PF00482">
    <property type="entry name" value="T2SSF"/>
    <property type="match status" value="2"/>
</dbReference>
<evidence type="ECO:0000256" key="1">
    <source>
        <dbReference type="ARBA" id="ARBA00002684"/>
    </source>
</evidence>
<feature type="transmembrane region" description="Helical" evidence="11">
    <location>
        <begin position="168"/>
        <end position="194"/>
    </location>
</feature>
<evidence type="ECO:0000256" key="10">
    <source>
        <dbReference type="RuleBase" id="RU003923"/>
    </source>
</evidence>
<comment type="subcellular location">
    <subcellularLocation>
        <location evidence="10">Cell inner membrane</location>
        <topology evidence="10">Multi-pass membrane protein</topology>
    </subcellularLocation>
    <subcellularLocation>
        <location evidence="2">Cell membrane</location>
        <topology evidence="2">Multi-pass membrane protein</topology>
    </subcellularLocation>
</comment>
<protein>
    <recommendedName>
        <fullName evidence="9">General secretion pathway protein F</fullName>
    </recommendedName>
</protein>